<sequence>MSANGANSPERNQAGQRPANREEGRRNDTQRNVNSVNLLARASEVAGEGLRIGAKQGQAINMERQGLDITGEVLRYEPGRGEVESFVTEAPEVAGEGLRNPRERPRYLVAGNPVRAGDVLPELAELADDLFVDLFDIEPIEAVSNDIRSSDFDGEKLTQLGREGAGISNAQEAGNGTPQEISMHQINLRALPLPLLRQPNNPNEEHPAERDFDERHRARRVPNRVVENGAQEHDNVVEWDFFQDTHDEQVTGQRHIAEINLTRTDHYGITQDNLAHRYLGQDRMERGFVPQRVENRSFASRELAYSSNEQRNGQEGVIPQSVDNCHRTPSSVAQPNLVRQILEQVQDERRAVSQRFTNERVSGGRQVQGDRIIPQRVENGYPAHHDNGQVQGEREIVPQRVENSYPAHSDNRQVIQGEGIVPQRVENCHRTPSSVAQPNLVRQFFSGCKIQDERRAVSQRFTNERVSGGRQVQGDRIIPQRVENGYPAHHDNGQVQGERIIPQRVENGYQAHHGNGQVIQSEREIIPQRVGDGYPAHHGNEQVQDEREIVPQRVENGYAAHSGDGQVQGEREIVPQRVENGYAAHSGDGQVQGEREIVPQRVENGYTAGNTRRCRNCRYLQQQHNELGAILQRALNDVYRIITACSHLDQQGEDSYNDCRTSGGIAQEDGAHRSNNNLAVGSIAQEDEAHRSNDHLAVSINAQEDEAHRSNDGLAANGIAQEDSL</sequence>
<gene>
    <name evidence="2" type="ORF">EB796_007231</name>
</gene>
<dbReference type="Proteomes" id="UP000593567">
    <property type="component" value="Unassembled WGS sequence"/>
</dbReference>
<accession>A0A7J7K8C7</accession>
<feature type="compositionally biased region" description="Polar residues" evidence="1">
    <location>
        <begin position="321"/>
        <end position="330"/>
    </location>
</feature>
<evidence type="ECO:0000256" key="1">
    <source>
        <dbReference type="SAM" id="MobiDB-lite"/>
    </source>
</evidence>
<feature type="compositionally biased region" description="Polar residues" evidence="1">
    <location>
        <begin position="1"/>
        <end position="15"/>
    </location>
</feature>
<name>A0A7J7K8C7_BUGNE</name>
<feature type="region of interest" description="Disordered" evidence="1">
    <location>
        <begin position="705"/>
        <end position="725"/>
    </location>
</feature>
<feature type="region of interest" description="Disordered" evidence="1">
    <location>
        <begin position="1"/>
        <end position="36"/>
    </location>
</feature>
<dbReference type="AlphaFoldDB" id="A0A7J7K8C7"/>
<protein>
    <submittedName>
        <fullName evidence="2">Uncharacterized protein</fullName>
    </submittedName>
</protein>
<evidence type="ECO:0000313" key="3">
    <source>
        <dbReference type="Proteomes" id="UP000593567"/>
    </source>
</evidence>
<feature type="region of interest" description="Disordered" evidence="1">
    <location>
        <begin position="305"/>
        <end position="330"/>
    </location>
</feature>
<organism evidence="2 3">
    <name type="scientific">Bugula neritina</name>
    <name type="common">Brown bryozoan</name>
    <name type="synonym">Sertularia neritina</name>
    <dbReference type="NCBI Taxonomy" id="10212"/>
    <lineage>
        <taxon>Eukaryota</taxon>
        <taxon>Metazoa</taxon>
        <taxon>Spiralia</taxon>
        <taxon>Lophotrochozoa</taxon>
        <taxon>Bryozoa</taxon>
        <taxon>Gymnolaemata</taxon>
        <taxon>Cheilostomatida</taxon>
        <taxon>Flustrina</taxon>
        <taxon>Buguloidea</taxon>
        <taxon>Bugulidae</taxon>
        <taxon>Bugula</taxon>
    </lineage>
</organism>
<proteinExistence type="predicted"/>
<reference evidence="2" key="1">
    <citation type="submission" date="2020-06" db="EMBL/GenBank/DDBJ databases">
        <title>Draft genome of Bugula neritina, a colonial animal packing powerful symbionts and potential medicines.</title>
        <authorList>
            <person name="Rayko M."/>
        </authorList>
    </citation>
    <scope>NUCLEOTIDE SEQUENCE [LARGE SCALE GENOMIC DNA]</scope>
    <source>
        <strain evidence="2">Kwan_BN1</strain>
    </source>
</reference>
<feature type="compositionally biased region" description="Basic and acidic residues" evidence="1">
    <location>
        <begin position="19"/>
        <end position="29"/>
    </location>
</feature>
<evidence type="ECO:0000313" key="2">
    <source>
        <dbReference type="EMBL" id="KAF6034455.1"/>
    </source>
</evidence>
<comment type="caution">
    <text evidence="2">The sequence shown here is derived from an EMBL/GenBank/DDBJ whole genome shotgun (WGS) entry which is preliminary data.</text>
</comment>
<dbReference type="EMBL" id="VXIV02001067">
    <property type="protein sequence ID" value="KAF6034455.1"/>
    <property type="molecule type" value="Genomic_DNA"/>
</dbReference>
<feature type="region of interest" description="Disordered" evidence="1">
    <location>
        <begin position="652"/>
        <end position="673"/>
    </location>
</feature>
<keyword evidence="3" id="KW-1185">Reference proteome</keyword>